<feature type="compositionally biased region" description="Acidic residues" evidence="1">
    <location>
        <begin position="488"/>
        <end position="503"/>
    </location>
</feature>
<proteinExistence type="predicted"/>
<protein>
    <submittedName>
        <fullName evidence="2">Uncharacterized protein</fullName>
    </submittedName>
</protein>
<keyword evidence="3" id="KW-1185">Reference proteome</keyword>
<gene>
    <name evidence="2" type="ORF">QIS74_12002</name>
</gene>
<sequence length="513" mass="56907">MDRSNFAYTPVGKPFDVGEHVIKQPYMIVRYKNAKTSTQAVQQETPDFGVSMDQHTISHSLDKPGEHPEDLQAAMKQHANLLLVVGYYIPGSDNVSTSRGTLRNSKELPISWEQLNTNEIYLVGYKMGVKGKGKKAYALVDPDSTGGCSITAVPIGVSHTFFLQHFLLMDAPKKERERAVGSAVEAITTPTSPEESLKHLAKRDSRIYQEILEKSFTTMSRLTSFVLSNQKDGYYDKKPFKDILQEIDSLGVGVNITRRNANIVRIIYPNAEYTRSHAKAALAEAKDLWPKLFKRLDMKKLDASRMYAVGYALQHGLAESIIFDYDVMCPFLALVVSLNTDKDDWSGQPASPEWLAHVQNAYNTAANISWSMSPEKPHAHATTTSGRAALAVVKTDLESLRAMIKASAANITQYSARNLNHESLPRPLSPEDAISRLTIGPDKTSVLSGTDQMFCILAEKFYDLLAGPVSQHVDVLIHRVESVVLDEEVEGEDEEDADEEAMEVDVGIALDDE</sequence>
<evidence type="ECO:0000256" key="1">
    <source>
        <dbReference type="SAM" id="MobiDB-lite"/>
    </source>
</evidence>
<evidence type="ECO:0000313" key="3">
    <source>
        <dbReference type="Proteomes" id="UP001327957"/>
    </source>
</evidence>
<accession>A0AAV9T2Z8</accession>
<reference evidence="2 3" key="1">
    <citation type="submission" date="2023-04" db="EMBL/GenBank/DDBJ databases">
        <title>Colletotrichum tabacum stain YC1 causing leaf anthracnose on Nicotiana tabacum(L.) cv.</title>
        <authorList>
            <person name="Ji Z."/>
            <person name="Wang M."/>
            <person name="Zhang J."/>
            <person name="Wang N."/>
            <person name="Zhou Z."/>
        </authorList>
    </citation>
    <scope>NUCLEOTIDE SEQUENCE [LARGE SCALE GENOMIC DNA]</scope>
    <source>
        <strain evidence="2 3">YC1</strain>
    </source>
</reference>
<dbReference type="Proteomes" id="UP001327957">
    <property type="component" value="Unassembled WGS sequence"/>
</dbReference>
<dbReference type="EMBL" id="JASAOK010000047">
    <property type="protein sequence ID" value="KAK6210418.1"/>
    <property type="molecule type" value="Genomic_DNA"/>
</dbReference>
<name>A0AAV9T2Z8_9PEZI</name>
<organism evidence="2 3">
    <name type="scientific">Colletotrichum tabaci</name>
    <dbReference type="NCBI Taxonomy" id="1209068"/>
    <lineage>
        <taxon>Eukaryota</taxon>
        <taxon>Fungi</taxon>
        <taxon>Dikarya</taxon>
        <taxon>Ascomycota</taxon>
        <taxon>Pezizomycotina</taxon>
        <taxon>Sordariomycetes</taxon>
        <taxon>Hypocreomycetidae</taxon>
        <taxon>Glomerellales</taxon>
        <taxon>Glomerellaceae</taxon>
        <taxon>Colletotrichum</taxon>
        <taxon>Colletotrichum destructivum species complex</taxon>
    </lineage>
</organism>
<comment type="caution">
    <text evidence="2">The sequence shown here is derived from an EMBL/GenBank/DDBJ whole genome shotgun (WGS) entry which is preliminary data.</text>
</comment>
<evidence type="ECO:0000313" key="2">
    <source>
        <dbReference type="EMBL" id="KAK6210418.1"/>
    </source>
</evidence>
<feature type="region of interest" description="Disordered" evidence="1">
    <location>
        <begin position="488"/>
        <end position="513"/>
    </location>
</feature>
<dbReference type="AlphaFoldDB" id="A0AAV9T2Z8"/>